<accession>A0ABX6YFB4</accession>
<keyword evidence="2" id="KW-1185">Reference proteome</keyword>
<dbReference type="EMBL" id="CP061169">
    <property type="protein sequence ID" value="QPZ37370.1"/>
    <property type="molecule type" value="Genomic_DNA"/>
</dbReference>
<name>A0ABX6YFB4_9MICO</name>
<protein>
    <submittedName>
        <fullName evidence="1">Uncharacterized protein</fullName>
    </submittedName>
</protein>
<gene>
    <name evidence="1" type="ORF">HCR76_11000</name>
</gene>
<evidence type="ECO:0000313" key="1">
    <source>
        <dbReference type="EMBL" id="QPZ37370.1"/>
    </source>
</evidence>
<proteinExistence type="predicted"/>
<sequence>MTDRSHWIEHRRPDGERVGWMLPDGDDFVAVDLLGRHVIGPVDWMTAEETLDELGIGYLADPYRLELDSGESIRVRLAEVSPTRITAKLDDFGAVGAPQLYYDLGFPAPETLSEWGSEPLVWPSTENPSPA</sequence>
<dbReference type="Proteomes" id="UP000662814">
    <property type="component" value="Chromosome"/>
</dbReference>
<evidence type="ECO:0000313" key="2">
    <source>
        <dbReference type="Proteomes" id="UP000662814"/>
    </source>
</evidence>
<dbReference type="RefSeq" id="WP_166992095.1">
    <property type="nucleotide sequence ID" value="NZ_CP061169.1"/>
</dbReference>
<organism evidence="1 2">
    <name type="scientific">Paramicrobacterium chengjingii</name>
    <dbReference type="NCBI Taxonomy" id="2769067"/>
    <lineage>
        <taxon>Bacteria</taxon>
        <taxon>Bacillati</taxon>
        <taxon>Actinomycetota</taxon>
        <taxon>Actinomycetes</taxon>
        <taxon>Micrococcales</taxon>
        <taxon>Microbacteriaceae</taxon>
        <taxon>Paramicrobacterium</taxon>
    </lineage>
</organism>
<reference evidence="1 2" key="1">
    <citation type="submission" date="2020-12" db="EMBL/GenBank/DDBJ databases">
        <title>Microbacterium sp. HY060.</title>
        <authorList>
            <person name="Zhou J."/>
        </authorList>
    </citation>
    <scope>NUCLEOTIDE SEQUENCE [LARGE SCALE GENOMIC DNA]</scope>
    <source>
        <strain evidence="1 2">HY60</strain>
    </source>
</reference>